<proteinExistence type="predicted"/>
<evidence type="ECO:0000313" key="1">
    <source>
        <dbReference type="EMBL" id="JAD31528.1"/>
    </source>
</evidence>
<name>A0A0A8Z1F7_ARUDO</name>
<reference evidence="1" key="2">
    <citation type="journal article" date="2015" name="Data Brief">
        <title>Shoot transcriptome of the giant reed, Arundo donax.</title>
        <authorList>
            <person name="Barrero R.A."/>
            <person name="Guerrero F.D."/>
            <person name="Moolhuijzen P."/>
            <person name="Goolsby J.A."/>
            <person name="Tidwell J."/>
            <person name="Bellgard S.E."/>
            <person name="Bellgard M.I."/>
        </authorList>
    </citation>
    <scope>NUCLEOTIDE SEQUENCE</scope>
    <source>
        <tissue evidence="1">Shoot tissue taken approximately 20 cm above the soil surface</tissue>
    </source>
</reference>
<dbReference type="AlphaFoldDB" id="A0A0A8Z1F7"/>
<organism evidence="1">
    <name type="scientific">Arundo donax</name>
    <name type="common">Giant reed</name>
    <name type="synonym">Donax arundinaceus</name>
    <dbReference type="NCBI Taxonomy" id="35708"/>
    <lineage>
        <taxon>Eukaryota</taxon>
        <taxon>Viridiplantae</taxon>
        <taxon>Streptophyta</taxon>
        <taxon>Embryophyta</taxon>
        <taxon>Tracheophyta</taxon>
        <taxon>Spermatophyta</taxon>
        <taxon>Magnoliopsida</taxon>
        <taxon>Liliopsida</taxon>
        <taxon>Poales</taxon>
        <taxon>Poaceae</taxon>
        <taxon>PACMAD clade</taxon>
        <taxon>Arundinoideae</taxon>
        <taxon>Arundineae</taxon>
        <taxon>Arundo</taxon>
    </lineage>
</organism>
<dbReference type="EMBL" id="GBRH01266367">
    <property type="protein sequence ID" value="JAD31528.1"/>
    <property type="molecule type" value="Transcribed_RNA"/>
</dbReference>
<sequence>MKHFKKTFHALMLNIKLLK</sequence>
<accession>A0A0A8Z1F7</accession>
<protein>
    <submittedName>
        <fullName evidence="1">Uncharacterized protein</fullName>
    </submittedName>
</protein>
<reference evidence="1" key="1">
    <citation type="submission" date="2014-09" db="EMBL/GenBank/DDBJ databases">
        <authorList>
            <person name="Magalhaes I.L.F."/>
            <person name="Oliveira U."/>
            <person name="Santos F.R."/>
            <person name="Vidigal T.H.D.A."/>
            <person name="Brescovit A.D."/>
            <person name="Santos A.J."/>
        </authorList>
    </citation>
    <scope>NUCLEOTIDE SEQUENCE</scope>
    <source>
        <tissue evidence="1">Shoot tissue taken approximately 20 cm above the soil surface</tissue>
    </source>
</reference>